<comment type="subunit">
    <text evidence="4">Part of the 50S ribosomal subunit. Contacts protein L32.</text>
</comment>
<evidence type="ECO:0000256" key="3">
    <source>
        <dbReference type="ARBA" id="ARBA00023274"/>
    </source>
</evidence>
<comment type="caution">
    <text evidence="6">The sequence shown here is derived from an EMBL/GenBank/DDBJ whole genome shotgun (WGS) entry which is preliminary data.</text>
</comment>
<dbReference type="AlphaFoldDB" id="A0A4R2RPS3"/>
<dbReference type="OrthoDB" id="9809073at2"/>
<dbReference type="PANTHER" id="PTHR14413:SF16">
    <property type="entry name" value="LARGE RIBOSOMAL SUBUNIT PROTEIN BL17M"/>
    <property type="match status" value="1"/>
</dbReference>
<dbReference type="EMBL" id="SLXT01000008">
    <property type="protein sequence ID" value="TCP64719.1"/>
    <property type="molecule type" value="Genomic_DNA"/>
</dbReference>
<dbReference type="Gene3D" id="3.90.1030.10">
    <property type="entry name" value="Ribosomal protein L17"/>
    <property type="match status" value="1"/>
</dbReference>
<accession>A0A4R2RPS3</accession>
<dbReference type="HAMAP" id="MF_01368">
    <property type="entry name" value="Ribosomal_bL17"/>
    <property type="match status" value="1"/>
</dbReference>
<dbReference type="Proteomes" id="UP000294813">
    <property type="component" value="Unassembled WGS sequence"/>
</dbReference>
<keyword evidence="2 4" id="KW-0689">Ribosomal protein</keyword>
<organism evidence="6 7">
    <name type="scientific">Heliophilum fasciatum</name>
    <dbReference type="NCBI Taxonomy" id="35700"/>
    <lineage>
        <taxon>Bacteria</taxon>
        <taxon>Bacillati</taxon>
        <taxon>Bacillota</taxon>
        <taxon>Clostridia</taxon>
        <taxon>Eubacteriales</taxon>
        <taxon>Heliobacteriaceae</taxon>
        <taxon>Heliophilum</taxon>
    </lineage>
</organism>
<proteinExistence type="inferred from homology"/>
<name>A0A4R2RPS3_9FIRM</name>
<dbReference type="SUPFAM" id="SSF64263">
    <property type="entry name" value="Prokaryotic ribosomal protein L17"/>
    <property type="match status" value="1"/>
</dbReference>
<keyword evidence="7" id="KW-1185">Reference proteome</keyword>
<protein>
    <recommendedName>
        <fullName evidence="4">Large ribosomal subunit protein bL17</fullName>
    </recommendedName>
</protein>
<dbReference type="InterPro" id="IPR000456">
    <property type="entry name" value="Ribosomal_bL17"/>
</dbReference>
<sequence length="112" mass="12882">MPYRQLGRNTNHRRAMLRNIVTSLLKHGRIETVETRAKEMVRITEKMITLGKRGDLHARRQALAYIQEEGVVTQLFTEIAPKYAERKGGYTRMIKSGFRRGDAAPLCIVELV</sequence>
<dbReference type="NCBIfam" id="TIGR00059">
    <property type="entry name" value="L17"/>
    <property type="match status" value="1"/>
</dbReference>
<reference evidence="6 7" key="1">
    <citation type="submission" date="2019-03" db="EMBL/GenBank/DDBJ databases">
        <title>Genomic Encyclopedia of Type Strains, Phase IV (KMG-IV): sequencing the most valuable type-strain genomes for metagenomic binning, comparative biology and taxonomic classification.</title>
        <authorList>
            <person name="Goeker M."/>
        </authorList>
    </citation>
    <scope>NUCLEOTIDE SEQUENCE [LARGE SCALE GENOMIC DNA]</scope>
    <source>
        <strain evidence="6 7">DSM 11170</strain>
    </source>
</reference>
<comment type="similarity">
    <text evidence="1 4 5">Belongs to the bacterial ribosomal protein bL17 family.</text>
</comment>
<dbReference type="FunFam" id="3.90.1030.10:FF:000001">
    <property type="entry name" value="50S ribosomal protein L17"/>
    <property type="match status" value="1"/>
</dbReference>
<gene>
    <name evidence="4" type="primary">rplQ</name>
    <name evidence="6" type="ORF">EDD73_10872</name>
</gene>
<dbReference type="GO" id="GO:0006412">
    <property type="term" value="P:translation"/>
    <property type="evidence" value="ECO:0007669"/>
    <property type="project" value="UniProtKB-UniRule"/>
</dbReference>
<evidence type="ECO:0000313" key="6">
    <source>
        <dbReference type="EMBL" id="TCP64719.1"/>
    </source>
</evidence>
<evidence type="ECO:0000313" key="7">
    <source>
        <dbReference type="Proteomes" id="UP000294813"/>
    </source>
</evidence>
<evidence type="ECO:0000256" key="1">
    <source>
        <dbReference type="ARBA" id="ARBA00008777"/>
    </source>
</evidence>
<dbReference type="Pfam" id="PF01196">
    <property type="entry name" value="Ribosomal_L17"/>
    <property type="match status" value="1"/>
</dbReference>
<dbReference type="PANTHER" id="PTHR14413">
    <property type="entry name" value="RIBOSOMAL PROTEIN L17"/>
    <property type="match status" value="1"/>
</dbReference>
<keyword evidence="3 4" id="KW-0687">Ribonucleoprotein</keyword>
<evidence type="ECO:0000256" key="5">
    <source>
        <dbReference type="RuleBase" id="RU000660"/>
    </source>
</evidence>
<dbReference type="InterPro" id="IPR036373">
    <property type="entry name" value="Ribosomal_bL17_sf"/>
</dbReference>
<evidence type="ECO:0000256" key="4">
    <source>
        <dbReference type="HAMAP-Rule" id="MF_01368"/>
    </source>
</evidence>
<dbReference type="GO" id="GO:0003735">
    <property type="term" value="F:structural constituent of ribosome"/>
    <property type="evidence" value="ECO:0007669"/>
    <property type="project" value="InterPro"/>
</dbReference>
<dbReference type="GO" id="GO:0022625">
    <property type="term" value="C:cytosolic large ribosomal subunit"/>
    <property type="evidence" value="ECO:0007669"/>
    <property type="project" value="TreeGrafter"/>
</dbReference>
<evidence type="ECO:0000256" key="2">
    <source>
        <dbReference type="ARBA" id="ARBA00022980"/>
    </source>
</evidence>
<dbReference type="RefSeq" id="WP_131918863.1">
    <property type="nucleotide sequence ID" value="NZ_JAOQNU010000008.1"/>
</dbReference>